<organism evidence="3">
    <name type="scientific">Drosophila rhopaloa</name>
    <name type="common">Fruit fly</name>
    <dbReference type="NCBI Taxonomy" id="1041015"/>
    <lineage>
        <taxon>Eukaryota</taxon>
        <taxon>Metazoa</taxon>
        <taxon>Ecdysozoa</taxon>
        <taxon>Arthropoda</taxon>
        <taxon>Hexapoda</taxon>
        <taxon>Insecta</taxon>
        <taxon>Pterygota</taxon>
        <taxon>Neoptera</taxon>
        <taxon>Endopterygota</taxon>
        <taxon>Diptera</taxon>
        <taxon>Brachycera</taxon>
        <taxon>Muscomorpha</taxon>
        <taxon>Ephydroidea</taxon>
        <taxon>Drosophilidae</taxon>
        <taxon>Drosophila</taxon>
        <taxon>Sophophora</taxon>
    </lineage>
</organism>
<evidence type="ECO:0000313" key="3">
    <source>
        <dbReference type="RefSeq" id="XP_016971114.1"/>
    </source>
</evidence>
<sequence>MKPETLNNLSRNARESLDGSTTENNSLSSDSDIEDLSCGTSDQRSIVQGLRKTIKRNKTKINDLVAKLTIAEMHLASEKEKAIYRDDLIKALKMSTDLANQTKDLSIKQMQNKINELENVLDLSKSRSLVEDIDKDTSGMIEPINQYKKIIDDLNFEILKSESKLQEKADKLVDLEEKAEKYENIISEKEEHISRLESKIENDQAKIKEMYEKLSKFTLDAESCQNPSEPQVFLNCTKIPSIKMITLSGWAPFAAVFEDIPGAGPGWMVIQRRIDGSFDTNIKECFNSGCGIYLANSGLEMKNCTI</sequence>
<dbReference type="InterPro" id="IPR036056">
    <property type="entry name" value="Fibrinogen-like_C"/>
</dbReference>
<gene>
    <name evidence="3" type="primary">LOC108038788</name>
</gene>
<feature type="coiled-coil region" evidence="1">
    <location>
        <begin position="100"/>
        <end position="127"/>
    </location>
</feature>
<dbReference type="InterPro" id="IPR014716">
    <property type="entry name" value="Fibrinogen_a/b/g_C_1"/>
</dbReference>
<dbReference type="Gene3D" id="3.90.215.10">
    <property type="entry name" value="Gamma Fibrinogen, chain A, domain 1"/>
    <property type="match status" value="1"/>
</dbReference>
<reference evidence="3" key="1">
    <citation type="submission" date="2025-08" db="UniProtKB">
        <authorList>
            <consortium name="RefSeq"/>
        </authorList>
    </citation>
    <scope>IDENTIFICATION</scope>
</reference>
<dbReference type="OrthoDB" id="7972392at2759"/>
<evidence type="ECO:0000256" key="1">
    <source>
        <dbReference type="SAM" id="Coils"/>
    </source>
</evidence>
<feature type="coiled-coil region" evidence="1">
    <location>
        <begin position="158"/>
        <end position="213"/>
    </location>
</feature>
<feature type="region of interest" description="Disordered" evidence="2">
    <location>
        <begin position="1"/>
        <end position="38"/>
    </location>
</feature>
<dbReference type="SUPFAM" id="SSF56496">
    <property type="entry name" value="Fibrinogen C-terminal domain-like"/>
    <property type="match status" value="1"/>
</dbReference>
<dbReference type="AlphaFoldDB" id="A0A6P4E3U7"/>
<name>A0A6P4E3U7_DRORH</name>
<dbReference type="RefSeq" id="XP_016971114.1">
    <property type="nucleotide sequence ID" value="XM_017115625.1"/>
</dbReference>
<protein>
    <submittedName>
        <fullName evidence="3">Uncharacterized protein LOC108038788</fullName>
    </submittedName>
</protein>
<feature type="compositionally biased region" description="Polar residues" evidence="2">
    <location>
        <begin position="1"/>
        <end position="11"/>
    </location>
</feature>
<proteinExistence type="predicted"/>
<keyword evidence="1" id="KW-0175">Coiled coil</keyword>
<evidence type="ECO:0000256" key="2">
    <source>
        <dbReference type="SAM" id="MobiDB-lite"/>
    </source>
</evidence>
<accession>A0A6P4E3U7</accession>